<sequence>MESPNASADHQKTKLESPQLGDRNKDKLWIKEVRDTSIDSGNCTIPFVKPLLNIIDAIFNRAAADPPGFIEGSLTRDMAAIQVPESMYDELPTRVIIAISSEIFSKCRVGVDVHMITMEILQITKHYNWDAKVVLALVAFAVTFCEFPLLVQLYATNPVAKAIALLKQLPEVILEHGLVDAFFSLIGEILDVTEKIVEFYDFPLHNYFTAESPEVIAAHSFIPVAVYWTIRSIVVSLTQILAFTFKENVFLKREQSESGQKLNNIKGHLVELIECCNRYTESKTTDGYHDMVRILGSSNVDNSNSLKILFDKPGLYDCYNKKKISNDDLKSKVVALFITNLDSDLITGAEYAILQQTYLEKWHNPASPASKYEVVWVPIVDTNDWSREKLELFKGLRDQMEWHSVDNPSDMDLVVIRFIIEQLNFLENPLLVVMDTHGKIVHTNGIYMMGTWGSLAYPFSTRRERLLWEEMSWSIDLLVDNMEMNMDIWIHEEKCICLYGGDDVKWIRKFTKAAKDVANVAAIGLELLFVGRSKLKKRLVNIIDIIQKENLSRTLDWNILWYFWVRLESMLCSKKLTQRGTCDIIMQGIIALLSYDSEHRNWAIISNGTGKMVVANGEHMLRGLRQLWKMKSRENNTGFVDALDEYICKTYPATAAPDKYASDILTATGETSVPKKDYEVFKVVERILVSTNIHDSKSRGIKLPYKYGHRAVNSFYNKKRISNNNLRRKIVVLFITDLEPGLKYGLEYATLQEIYLEKWHNPTRTESQYDLVWVPVVDLWVSEKNKLFESLRGLMEWFSVYHPLMVPLEVIRYIKEKWNFSKKPQVVVMDTQGKIVHTNAIHMMCIWRSQAYPFSTAQEKLMWEKTSWSIDLLVDDLEPNMATWLQEGRHICLYGGEDMEWIRKFTTIAKDMAREASIRLELLYVGRSNPNEKVETIIETIHKENLSRTLEWNLIWYFWMRLESMWQSKREMPKSKNVMSDPIIQGITEMQSYGSIEQGWAVISEGLGKMISGNGEDMFKALAEHNKWKSRKDEIGFVAALDEYLHTMQLNLLQHEKKKDDEANFEAVEQIFEASHINIDNSKPLNALFHYKDGQPALYDSYNNIRITTEELRGKIIVMFITDLDPELRDEPDYVILHQVHVEKRLSPSRDESQYEVVWVPIADNWTDEKYKSFETLRGHMQWLSIHHPSVVSPMVIRYIKEKWNFHKKPMLVVMNTQGEIVHRNAMSMMCIWGSEAYPFSTDREKILWENMSWSIELLVYNLDQNINTGLQEGKHICLYGGEDMEWIRKFVRTAKDVARVAGITLELSYVGMRKVEERPLIKSIIDRIQKDYLMGRTFDLYLIWYFWTRLESMWNSKLGQQINNDGNTNKDPIMQGIAAMLSYGSSDEQGWAVICGGSREIVMGNGEDMLTVLVDHHLWKLREGQIGFVAAFNEYLHRMQLNRLQRDLEILGRNFIAQTDNSKALSALFQYKDGQPALYNCYNKRRATVEELRGKIVALFITDLDPAFVSGSAFEYAVLQQMYLEKRHSSTRSESQYEVVWVPIVDNISLDDEKNYRSFEMMRDQMEWHSIHHPSVVSPIVIRYIKEKWNFDKNPMVVVMDKKGEIVHHNAIHMMCIWGSISYPFSTNREKLLWEETIWSIDILVDGLDPNVSIWIQEGRYICLYGGEDVEWIRKFTRAAKEVAREAGINLELLYVGMIELKENERKMRRIMEIICKENLSRTLDPIIIWYFWVRVESMLYSKEQLTKEDPIMERVFEMLSYGSNQKGWALICRGLGEMVVGNGEHMFQVLLEHGRWLQREQEIGFVPALDEYLRKIQHSLPHRATEYPATRSMPRFMVCSDCGRVMNKYFVFR</sequence>
<protein>
    <submittedName>
        <fullName evidence="4">Sieve element occlusion</fullName>
    </submittedName>
</protein>
<dbReference type="InParanoid" id="A0A2P5DMY0"/>
<feature type="domain" description="Sieve element occlusion N-terminal" evidence="2">
    <location>
        <begin position="48"/>
        <end position="295"/>
    </location>
</feature>
<keyword evidence="1" id="KW-0472">Membrane</keyword>
<keyword evidence="1" id="KW-1133">Transmembrane helix</keyword>
<dbReference type="GO" id="GO:0010088">
    <property type="term" value="P:phloem development"/>
    <property type="evidence" value="ECO:0007669"/>
    <property type="project" value="InterPro"/>
</dbReference>
<evidence type="ECO:0000259" key="3">
    <source>
        <dbReference type="Pfam" id="PF14577"/>
    </source>
</evidence>
<keyword evidence="1" id="KW-0812">Transmembrane</keyword>
<dbReference type="EMBL" id="JXTC01000260">
    <property type="protein sequence ID" value="PON74643.1"/>
    <property type="molecule type" value="Genomic_DNA"/>
</dbReference>
<dbReference type="STRING" id="63057.A0A2P5DMY0"/>
<name>A0A2P5DMY0_TREOI</name>
<evidence type="ECO:0000313" key="4">
    <source>
        <dbReference type="EMBL" id="PON74643.1"/>
    </source>
</evidence>
<dbReference type="OrthoDB" id="1531921at2759"/>
<gene>
    <name evidence="4" type="ORF">TorRG33x02_246790</name>
</gene>
<reference evidence="5" key="1">
    <citation type="submission" date="2016-06" db="EMBL/GenBank/DDBJ databases">
        <title>Parallel loss of symbiosis genes in relatives of nitrogen-fixing non-legume Parasponia.</title>
        <authorList>
            <person name="Van Velzen R."/>
            <person name="Holmer R."/>
            <person name="Bu F."/>
            <person name="Rutten L."/>
            <person name="Van Zeijl A."/>
            <person name="Liu W."/>
            <person name="Santuari L."/>
            <person name="Cao Q."/>
            <person name="Sharma T."/>
            <person name="Shen D."/>
            <person name="Roswanjaya Y."/>
            <person name="Wardhani T."/>
            <person name="Kalhor M.S."/>
            <person name="Jansen J."/>
            <person name="Van den Hoogen J."/>
            <person name="Gungor B."/>
            <person name="Hartog M."/>
            <person name="Hontelez J."/>
            <person name="Verver J."/>
            <person name="Yang W.-C."/>
            <person name="Schijlen E."/>
            <person name="Repin R."/>
            <person name="Schilthuizen M."/>
            <person name="Schranz E."/>
            <person name="Heidstra R."/>
            <person name="Miyata K."/>
            <person name="Fedorova E."/>
            <person name="Kohlen W."/>
            <person name="Bisseling T."/>
            <person name="Smit S."/>
            <person name="Geurts R."/>
        </authorList>
    </citation>
    <scope>NUCLEOTIDE SEQUENCE [LARGE SCALE GENOMIC DNA]</scope>
    <source>
        <strain evidence="5">cv. RG33-2</strain>
    </source>
</reference>
<feature type="transmembrane region" description="Helical" evidence="1">
    <location>
        <begin position="133"/>
        <end position="155"/>
    </location>
</feature>
<keyword evidence="5" id="KW-1185">Reference proteome</keyword>
<evidence type="ECO:0000313" key="5">
    <source>
        <dbReference type="Proteomes" id="UP000237000"/>
    </source>
</evidence>
<feature type="domain" description="Sieve element occlusion C-terminal" evidence="3">
    <location>
        <begin position="1630"/>
        <end position="1855"/>
    </location>
</feature>
<feature type="domain" description="Sieve element occlusion C-terminal" evidence="3">
    <location>
        <begin position="463"/>
        <end position="651"/>
    </location>
</feature>
<dbReference type="Proteomes" id="UP000237000">
    <property type="component" value="Unassembled WGS sequence"/>
</dbReference>
<dbReference type="PANTHER" id="PTHR33232">
    <property type="entry name" value="PROTEIN SIEVE ELEMENT OCCLUSION B-LIKE"/>
    <property type="match status" value="1"/>
</dbReference>
<evidence type="ECO:0000256" key="1">
    <source>
        <dbReference type="SAM" id="Phobius"/>
    </source>
</evidence>
<evidence type="ECO:0000259" key="2">
    <source>
        <dbReference type="Pfam" id="PF14576"/>
    </source>
</evidence>
<dbReference type="InterPro" id="IPR027944">
    <property type="entry name" value="SEO_C"/>
</dbReference>
<dbReference type="PANTHER" id="PTHR33232:SF20">
    <property type="entry name" value="PROTEIN SIEVE ELEMENT OCCLUSION B-LIKE"/>
    <property type="match status" value="1"/>
</dbReference>
<comment type="caution">
    <text evidence="4">The sequence shown here is derived from an EMBL/GenBank/DDBJ whole genome shotgun (WGS) entry which is preliminary data.</text>
</comment>
<proteinExistence type="predicted"/>
<dbReference type="Pfam" id="PF14576">
    <property type="entry name" value="SEO_N"/>
    <property type="match status" value="1"/>
</dbReference>
<accession>A0A2P5DMY0</accession>
<dbReference type="InterPro" id="IPR027942">
    <property type="entry name" value="SEO_N"/>
</dbReference>
<feature type="domain" description="Sieve element occlusion C-terminal" evidence="3">
    <location>
        <begin position="1244"/>
        <end position="1441"/>
    </location>
</feature>
<feature type="domain" description="Sieve element occlusion C-terminal" evidence="3">
    <location>
        <begin position="858"/>
        <end position="1049"/>
    </location>
</feature>
<dbReference type="Pfam" id="PF14577">
    <property type="entry name" value="SEO_C"/>
    <property type="match status" value="4"/>
</dbReference>
<dbReference type="InterPro" id="IPR039299">
    <property type="entry name" value="SEOA"/>
</dbReference>
<organism evidence="4 5">
    <name type="scientific">Trema orientale</name>
    <name type="common">Charcoal tree</name>
    <name type="synonym">Celtis orientalis</name>
    <dbReference type="NCBI Taxonomy" id="63057"/>
    <lineage>
        <taxon>Eukaryota</taxon>
        <taxon>Viridiplantae</taxon>
        <taxon>Streptophyta</taxon>
        <taxon>Embryophyta</taxon>
        <taxon>Tracheophyta</taxon>
        <taxon>Spermatophyta</taxon>
        <taxon>Magnoliopsida</taxon>
        <taxon>eudicotyledons</taxon>
        <taxon>Gunneridae</taxon>
        <taxon>Pentapetalae</taxon>
        <taxon>rosids</taxon>
        <taxon>fabids</taxon>
        <taxon>Rosales</taxon>
        <taxon>Cannabaceae</taxon>
        <taxon>Trema</taxon>
    </lineage>
</organism>